<dbReference type="AlphaFoldDB" id="A0A9N9NVJ4"/>
<evidence type="ECO:0000313" key="2">
    <source>
        <dbReference type="Proteomes" id="UP000789342"/>
    </source>
</evidence>
<evidence type="ECO:0000313" key="1">
    <source>
        <dbReference type="EMBL" id="CAG8764343.1"/>
    </source>
</evidence>
<dbReference type="EMBL" id="CAJVPV010042661">
    <property type="protein sequence ID" value="CAG8764343.1"/>
    <property type="molecule type" value="Genomic_DNA"/>
</dbReference>
<sequence length="305" mass="35891">FMTPKSDLCNVCETLRWKIGHINKLEDKEELLVEYASYIRIAKLEREYYNDNIKKAKENASHTINIYSSLASKERPTPNTVDAIAHFCYNWAQSVSVLYSPQQIGPLYFKNEGEFPVGVAKGANTTLSLVYDILIERNRGEKNIKITCDNCEGQNKNNATIAFYCWLVLITHYKKSVINTVDDIAEITRMSTYSNNAIRYKNHKWKYFDFVNYFTPYFKKVPNIRRYHHFLFKSTERDKVFCQETTNGEFTIIDLFKKNIIFDPYILSKTLDLQPILLTRQTYLYNEVRRFVNDPYKDITCSRPS</sequence>
<name>A0A9N9NVJ4_9GLOM</name>
<feature type="non-terminal residue" evidence="1">
    <location>
        <position position="1"/>
    </location>
</feature>
<dbReference type="PANTHER" id="PTHR34415:SF1">
    <property type="entry name" value="INTEGRASE CATALYTIC DOMAIN-CONTAINING PROTEIN"/>
    <property type="match status" value="1"/>
</dbReference>
<organism evidence="1 2">
    <name type="scientific">Acaulospora morrowiae</name>
    <dbReference type="NCBI Taxonomy" id="94023"/>
    <lineage>
        <taxon>Eukaryota</taxon>
        <taxon>Fungi</taxon>
        <taxon>Fungi incertae sedis</taxon>
        <taxon>Mucoromycota</taxon>
        <taxon>Glomeromycotina</taxon>
        <taxon>Glomeromycetes</taxon>
        <taxon>Diversisporales</taxon>
        <taxon>Acaulosporaceae</taxon>
        <taxon>Acaulospora</taxon>
    </lineage>
</organism>
<keyword evidence="2" id="KW-1185">Reference proteome</keyword>
<reference evidence="1" key="1">
    <citation type="submission" date="2021-06" db="EMBL/GenBank/DDBJ databases">
        <authorList>
            <person name="Kallberg Y."/>
            <person name="Tangrot J."/>
            <person name="Rosling A."/>
        </authorList>
    </citation>
    <scope>NUCLEOTIDE SEQUENCE</scope>
    <source>
        <strain evidence="1">CL551</strain>
    </source>
</reference>
<dbReference type="OrthoDB" id="2385505at2759"/>
<accession>A0A9N9NVJ4</accession>
<dbReference type="Proteomes" id="UP000789342">
    <property type="component" value="Unassembled WGS sequence"/>
</dbReference>
<proteinExistence type="predicted"/>
<gene>
    <name evidence="1" type="ORF">AMORRO_LOCUS16156</name>
</gene>
<dbReference type="PANTHER" id="PTHR34415">
    <property type="entry name" value="INTEGRASE CATALYTIC DOMAIN-CONTAINING PROTEIN"/>
    <property type="match status" value="1"/>
</dbReference>
<feature type="non-terminal residue" evidence="1">
    <location>
        <position position="305"/>
    </location>
</feature>
<comment type="caution">
    <text evidence="1">The sequence shown here is derived from an EMBL/GenBank/DDBJ whole genome shotgun (WGS) entry which is preliminary data.</text>
</comment>
<protein>
    <submittedName>
        <fullName evidence="1">362_t:CDS:1</fullName>
    </submittedName>
</protein>